<evidence type="ECO:0000256" key="1">
    <source>
        <dbReference type="SAM" id="Phobius"/>
    </source>
</evidence>
<keyword evidence="1" id="KW-1133">Transmembrane helix</keyword>
<protein>
    <submittedName>
        <fullName evidence="2">Uncharacterized protein</fullName>
    </submittedName>
</protein>
<geneLocation type="plasmid" evidence="2 3">
    <name>unnamed1</name>
</geneLocation>
<organism evidence="2 3">
    <name type="scientific">Leifsonia shinshuensis</name>
    <dbReference type="NCBI Taxonomy" id="150026"/>
    <lineage>
        <taxon>Bacteria</taxon>
        <taxon>Bacillati</taxon>
        <taxon>Actinomycetota</taxon>
        <taxon>Actinomycetes</taxon>
        <taxon>Micrococcales</taxon>
        <taxon>Microbacteriaceae</taxon>
        <taxon>Leifsonia</taxon>
    </lineage>
</organism>
<dbReference type="EMBL" id="CP043642">
    <property type="protein sequence ID" value="QNE37878.1"/>
    <property type="molecule type" value="Genomic_DNA"/>
</dbReference>
<dbReference type="AlphaFoldDB" id="A0A7G6YHB3"/>
<keyword evidence="2" id="KW-0614">Plasmid</keyword>
<reference evidence="3" key="1">
    <citation type="submission" date="2019-09" db="EMBL/GenBank/DDBJ databases">
        <title>Antimicrobial potential of Antarctic Bacteria.</title>
        <authorList>
            <person name="Benaud N."/>
            <person name="Edwards R.J."/>
            <person name="Ferrari B.C."/>
        </authorList>
    </citation>
    <scope>NUCLEOTIDE SEQUENCE [LARGE SCALE GENOMIC DNA]</scope>
    <source>
        <strain evidence="3">INR9</strain>
        <plasmid evidence="3">unnamed1</plasmid>
    </source>
</reference>
<name>A0A7G6YHB3_9MICO</name>
<feature type="transmembrane region" description="Helical" evidence="1">
    <location>
        <begin position="33"/>
        <end position="60"/>
    </location>
</feature>
<sequence length="70" mass="7523">MRFFPHSKALVLLTVLGLIALFASAPTAIPSWIGVIAAIVTLTSFVTLIVGIIAGIFATFQRSTHQEVQR</sequence>
<evidence type="ECO:0000313" key="3">
    <source>
        <dbReference type="Proteomes" id="UP000515511"/>
    </source>
</evidence>
<dbReference type="Proteomes" id="UP000515511">
    <property type="component" value="Plasmid unnamed1"/>
</dbReference>
<keyword evidence="1" id="KW-0812">Transmembrane</keyword>
<accession>A0A7G6YHB3</accession>
<dbReference type="KEGG" id="lse:F1C12_21575"/>
<gene>
    <name evidence="2" type="ORF">F1C12_21575</name>
</gene>
<keyword evidence="1" id="KW-0472">Membrane</keyword>
<dbReference type="RefSeq" id="WP_185279148.1">
    <property type="nucleotide sequence ID" value="NZ_CP043642.1"/>
</dbReference>
<evidence type="ECO:0000313" key="2">
    <source>
        <dbReference type="EMBL" id="QNE37878.1"/>
    </source>
</evidence>
<proteinExistence type="predicted"/>